<name>A0A1V9ZSN5_9STRA</name>
<keyword evidence="2" id="KW-1185">Reference proteome</keyword>
<dbReference type="AlphaFoldDB" id="A0A1V9ZSN5"/>
<evidence type="ECO:0000313" key="1">
    <source>
        <dbReference type="EMBL" id="OQS01014.1"/>
    </source>
</evidence>
<organism evidence="1 2">
    <name type="scientific">Thraustotheca clavata</name>
    <dbReference type="NCBI Taxonomy" id="74557"/>
    <lineage>
        <taxon>Eukaryota</taxon>
        <taxon>Sar</taxon>
        <taxon>Stramenopiles</taxon>
        <taxon>Oomycota</taxon>
        <taxon>Saprolegniomycetes</taxon>
        <taxon>Saprolegniales</taxon>
        <taxon>Achlyaceae</taxon>
        <taxon>Thraustotheca</taxon>
    </lineage>
</organism>
<comment type="caution">
    <text evidence="1">The sequence shown here is derived from an EMBL/GenBank/DDBJ whole genome shotgun (WGS) entry which is preliminary data.</text>
</comment>
<gene>
    <name evidence="1" type="ORF">THRCLA_21643</name>
</gene>
<reference evidence="1 2" key="1">
    <citation type="journal article" date="2014" name="Genome Biol. Evol.">
        <title>The secreted proteins of Achlya hypogyna and Thraustotheca clavata identify the ancestral oomycete secretome and reveal gene acquisitions by horizontal gene transfer.</title>
        <authorList>
            <person name="Misner I."/>
            <person name="Blouin N."/>
            <person name="Leonard G."/>
            <person name="Richards T.A."/>
            <person name="Lane C.E."/>
        </authorList>
    </citation>
    <scope>NUCLEOTIDE SEQUENCE [LARGE SCALE GENOMIC DNA]</scope>
    <source>
        <strain evidence="1 2">ATCC 34112</strain>
    </source>
</reference>
<accession>A0A1V9ZSN5</accession>
<evidence type="ECO:0000313" key="2">
    <source>
        <dbReference type="Proteomes" id="UP000243217"/>
    </source>
</evidence>
<dbReference type="EMBL" id="JNBS01001677">
    <property type="protein sequence ID" value="OQS01014.1"/>
    <property type="molecule type" value="Genomic_DNA"/>
</dbReference>
<dbReference type="Proteomes" id="UP000243217">
    <property type="component" value="Unassembled WGS sequence"/>
</dbReference>
<proteinExistence type="predicted"/>
<dbReference type="OrthoDB" id="75205at2759"/>
<sequence>MLSMPFVVALLTRKYSMDSRQPSTAMPTAGQWYSKSSRYLDQDGVDLTPNDAIVLKKDYRDRSDTASTASTSASHDIFWLNKQQPSQESQEPVQERQLVSSIPEGAMWRNVFERLYQADYHQKRDERLAQERARLYAIHCTFVPAVLGPLGEQEKEATLTITARLYSPTYHQDRLARLEAAQHDEECTFQPEIIERHRPNTSVVSRLYKATYFEEREKKLIQLRVQYEVECTFMPNINKYYHPVPRKPLYDPHYVQARSSILIMMEDRHANKKPIVRRGSSTASTCSSTRRLC</sequence>
<protein>
    <submittedName>
        <fullName evidence="1">Uncharacterized protein</fullName>
    </submittedName>
</protein>